<evidence type="ECO:0000256" key="1">
    <source>
        <dbReference type="ARBA" id="ARBA00004651"/>
    </source>
</evidence>
<dbReference type="GO" id="GO:0005886">
    <property type="term" value="C:plasma membrane"/>
    <property type="evidence" value="ECO:0007669"/>
    <property type="project" value="UniProtKB-SubCell"/>
</dbReference>
<reference evidence="11" key="1">
    <citation type="submission" date="2019-07" db="EMBL/GenBank/DDBJ databases">
        <title>Genomic Encyclopedia of Type Strains, Phase IV (KMG-IV): sequencing the most valuable type-strain genomes for metagenomic binning, comparative biology and taxonomic classification.</title>
        <authorList>
            <person name="Goeker M."/>
        </authorList>
    </citation>
    <scope>NUCLEOTIDE SEQUENCE</scope>
    <source>
        <strain evidence="11">DSM 44596</strain>
    </source>
</reference>
<dbReference type="GO" id="GO:0046872">
    <property type="term" value="F:metal ion binding"/>
    <property type="evidence" value="ECO:0007669"/>
    <property type="project" value="UniProtKB-KW"/>
</dbReference>
<dbReference type="InterPro" id="IPR008250">
    <property type="entry name" value="ATPase_P-typ_transduc_dom_A_sf"/>
</dbReference>
<evidence type="ECO:0000256" key="6">
    <source>
        <dbReference type="ARBA" id="ARBA00022989"/>
    </source>
</evidence>
<keyword evidence="6" id="KW-1133">Transmembrane helix</keyword>
<protein>
    <submittedName>
        <fullName evidence="11">H+-transporting ATPase</fullName>
    </submittedName>
</protein>
<dbReference type="SFLD" id="SFLDS00003">
    <property type="entry name" value="Haloacid_Dehalogenase"/>
    <property type="match status" value="1"/>
</dbReference>
<dbReference type="SUPFAM" id="SSF81660">
    <property type="entry name" value="Metal cation-transporting ATPase, ATP-binding domain N"/>
    <property type="match status" value="1"/>
</dbReference>
<dbReference type="PRINTS" id="PR00120">
    <property type="entry name" value="HATPASE"/>
</dbReference>
<dbReference type="Pfam" id="PF00689">
    <property type="entry name" value="Cation_ATPase_C"/>
    <property type="match status" value="1"/>
</dbReference>
<dbReference type="InterPro" id="IPR006068">
    <property type="entry name" value="ATPase_P-typ_cation-transptr_C"/>
</dbReference>
<dbReference type="SUPFAM" id="SSF81653">
    <property type="entry name" value="Calcium ATPase, transduction domain A"/>
    <property type="match status" value="1"/>
</dbReference>
<name>A0A652YH39_NOCGL</name>
<dbReference type="PRINTS" id="PR00119">
    <property type="entry name" value="CATATPASE"/>
</dbReference>
<comment type="catalytic activity">
    <reaction evidence="8">
        <text>ATP + H2O = ADP + phosphate + H(+)</text>
        <dbReference type="Rhea" id="RHEA:13065"/>
        <dbReference type="ChEBI" id="CHEBI:15377"/>
        <dbReference type="ChEBI" id="CHEBI:15378"/>
        <dbReference type="ChEBI" id="CHEBI:30616"/>
        <dbReference type="ChEBI" id="CHEBI:43474"/>
        <dbReference type="ChEBI" id="CHEBI:456216"/>
    </reaction>
</comment>
<dbReference type="SUPFAM" id="SSF56784">
    <property type="entry name" value="HAD-like"/>
    <property type="match status" value="1"/>
</dbReference>
<dbReference type="InterPro" id="IPR023299">
    <property type="entry name" value="ATPase_P-typ_cyto_dom_N"/>
</dbReference>
<proteinExistence type="predicted"/>
<gene>
    <name evidence="11" type="ORF">FNL38_1145</name>
</gene>
<dbReference type="InterPro" id="IPR044492">
    <property type="entry name" value="P_typ_ATPase_HD_dom"/>
</dbReference>
<dbReference type="PANTHER" id="PTHR24093">
    <property type="entry name" value="CATION TRANSPORTING ATPASE"/>
    <property type="match status" value="1"/>
</dbReference>
<dbReference type="InterPro" id="IPR036412">
    <property type="entry name" value="HAD-like_sf"/>
</dbReference>
<accession>A0A652YH39</accession>
<sequence length="1287" mass="133367">MFPAGLTGLLSTPFRSTAERQLIGRAFSTAIAAAGIVPALAGSVTRVPNLPGSSLLAAGVSVLHHQPALRQQLERMLGRELTDLILESAKSVTDVVTQAPAALTVDLGMRSLLLGEAWSLRNASQEWGVAVSSEVPDGESRGQGERHAERVALAQLASGAVIGAVTQNSEIASTAVRVAAPRALRISREAFAAVLTRELWQREGSLVVDPGAARRLDRVDTVLIDPRVLLTQELRVADIRGVADSDRVHIWNRSRRKLGNDKLTVGWHRIGGADVLVRPTRKPLAQAVVAELRIAGVRAVSLDVDTLGSLRGGFDELLEAPGDSDRDVDRALESALTTLSEAGAHVCVVSSVSLSGPAELRIGVAEPDRAPPSADILEHDLAGVWRVLHALPAARAATRRGVELSSGASVLGALVMLPGVRGRGPGPITVGAGAALWTGFRLARSAVGVEVPEGSSRNDWHELGTDEVLHELPSPDEKAPAETRSGSLARVAAPVRVGRDVLDAVRSELSDPLTPVLATGSAASAILGSPIDAFLVGSVLTGNATLSAIQRLHSEHVVRELLRVQEPLARRVSNGSEPERVPADQLGIGNILVLESGDVVPADARLLDVDSLEVDESSLTGESMPVEKQTEPTPGVPVAERSCMIYAGTTVVAGAARAVVTAVGSQTEARKVDVRAPQRGPEVGLTHRLRDLTRKTLPVSLGGGALVTALGLLRGTALRQAVTGGVAVAVAAVPEGLPLVATLAQQAAARRLTSVGALVRSPRSIEALGRVDVVCFDKTGTLSENHLHVAAVERVDGWRGNRILEVAARSALSNSGDQVFHSTDAAVVSAADDVLAHPLVFEDAEASAMVPFRSGRPYSAALIGHRIALKGSPEFVSHAAASKKRVSSGHVKKMAKRGLRVIAVAQRELSESAAQRAAHDPEFLEECCAHDLEPVGLLGLSDTLRSDAGQLVAELRDRGLGVRVITGDHPLTAAAVAGELGLDVDPDDVLTGSEWENMSHTEKEAAVAERTVFARMTPEHKVQVVHALESSGSVCAMVGDGANDAAAIRAASVGIGVASSGSDPARGAADIVLLEGRVSGLIDALDEGAQLWQRVRSAVGVLLGGNAGEVAFALMGSALSGISPLNARQMLLVNLMTDALPAAALAVSTPTAEGRSDTPATDADALWRTIAVRGGATAAGALSAWILARMTGRARRASTVALVALVGTQLGQTLIESRSPLVVATAVGSVGVLSILVSTPVVSQFLGCTPLGPLAWAQAIGCACGATTLAAVASPVIERLVLPENKS</sequence>
<dbReference type="SFLD" id="SFLDG00002">
    <property type="entry name" value="C1.7:_P-type_atpase_like"/>
    <property type="match status" value="1"/>
</dbReference>
<evidence type="ECO:0000256" key="4">
    <source>
        <dbReference type="ARBA" id="ARBA00022842"/>
    </source>
</evidence>
<comment type="subcellular location">
    <subcellularLocation>
        <location evidence="1">Cell membrane</location>
        <topology evidence="1">Multi-pass membrane protein</topology>
    </subcellularLocation>
</comment>
<dbReference type="SFLD" id="SFLDF00027">
    <property type="entry name" value="p-type_atpase"/>
    <property type="match status" value="1"/>
</dbReference>
<keyword evidence="7" id="KW-0472">Membrane</keyword>
<dbReference type="Gene3D" id="3.40.1110.10">
    <property type="entry name" value="Calcium-transporting ATPase, cytoplasmic domain N"/>
    <property type="match status" value="2"/>
</dbReference>
<feature type="domain" description="Cation-transporting P-type ATPase C-terminal" evidence="10">
    <location>
        <begin position="1123"/>
        <end position="1269"/>
    </location>
</feature>
<dbReference type="InterPro" id="IPR059000">
    <property type="entry name" value="ATPase_P-type_domA"/>
</dbReference>
<keyword evidence="2" id="KW-0812">Transmembrane</keyword>
<evidence type="ECO:0000259" key="9">
    <source>
        <dbReference type="Pfam" id="PF00122"/>
    </source>
</evidence>
<dbReference type="Pfam" id="PF00122">
    <property type="entry name" value="E1-E2_ATPase"/>
    <property type="match status" value="1"/>
</dbReference>
<evidence type="ECO:0000256" key="2">
    <source>
        <dbReference type="ARBA" id="ARBA00022692"/>
    </source>
</evidence>
<dbReference type="Gene3D" id="3.40.50.1000">
    <property type="entry name" value="HAD superfamily/HAD-like"/>
    <property type="match status" value="2"/>
</dbReference>
<dbReference type="InterPro" id="IPR023214">
    <property type="entry name" value="HAD_sf"/>
</dbReference>
<keyword evidence="3" id="KW-0479">Metal-binding</keyword>
<dbReference type="NCBIfam" id="TIGR01494">
    <property type="entry name" value="ATPase_P-type"/>
    <property type="match status" value="2"/>
</dbReference>
<evidence type="ECO:0000256" key="7">
    <source>
        <dbReference type="ARBA" id="ARBA00023136"/>
    </source>
</evidence>
<evidence type="ECO:0000313" key="11">
    <source>
        <dbReference type="EMBL" id="TYQ00583.1"/>
    </source>
</evidence>
<evidence type="ECO:0000256" key="5">
    <source>
        <dbReference type="ARBA" id="ARBA00022967"/>
    </source>
</evidence>
<keyword evidence="4" id="KW-0460">Magnesium</keyword>
<evidence type="ECO:0000259" key="10">
    <source>
        <dbReference type="Pfam" id="PF00689"/>
    </source>
</evidence>
<dbReference type="EMBL" id="VNIQ01000014">
    <property type="protein sequence ID" value="TYQ00583.1"/>
    <property type="molecule type" value="Genomic_DNA"/>
</dbReference>
<dbReference type="Gene3D" id="1.20.1110.10">
    <property type="entry name" value="Calcium-transporting ATPase, transmembrane domain"/>
    <property type="match status" value="2"/>
</dbReference>
<comment type="caution">
    <text evidence="11">The sequence shown here is derived from an EMBL/GenBank/DDBJ whole genome shotgun (WGS) entry which is preliminary data.</text>
</comment>
<dbReference type="GO" id="GO:0005524">
    <property type="term" value="F:ATP binding"/>
    <property type="evidence" value="ECO:0007669"/>
    <property type="project" value="InterPro"/>
</dbReference>
<dbReference type="PANTHER" id="PTHR24093:SF513">
    <property type="entry name" value="CATION-TRANSPORTING ATPASE I-RELATED"/>
    <property type="match status" value="1"/>
</dbReference>
<dbReference type="InterPro" id="IPR023298">
    <property type="entry name" value="ATPase_P-typ_TM_dom_sf"/>
</dbReference>
<keyword evidence="5" id="KW-1278">Translocase</keyword>
<dbReference type="Gene3D" id="2.70.150.10">
    <property type="entry name" value="Calcium-transporting ATPase, cytoplasmic transduction domain A"/>
    <property type="match status" value="1"/>
</dbReference>
<feature type="domain" description="P-type ATPase A" evidence="9">
    <location>
        <begin position="566"/>
        <end position="672"/>
    </location>
</feature>
<dbReference type="GO" id="GO:0016887">
    <property type="term" value="F:ATP hydrolysis activity"/>
    <property type="evidence" value="ECO:0007669"/>
    <property type="project" value="InterPro"/>
</dbReference>
<dbReference type="InterPro" id="IPR001757">
    <property type="entry name" value="P_typ_ATPase"/>
</dbReference>
<organism evidence="11">
    <name type="scientific">Nocardia globerula</name>
    <dbReference type="NCBI Taxonomy" id="1818"/>
    <lineage>
        <taxon>Bacteria</taxon>
        <taxon>Bacillati</taxon>
        <taxon>Actinomycetota</taxon>
        <taxon>Actinomycetes</taxon>
        <taxon>Mycobacteriales</taxon>
        <taxon>Nocardiaceae</taxon>
        <taxon>Nocardia</taxon>
    </lineage>
</organism>
<evidence type="ECO:0000256" key="3">
    <source>
        <dbReference type="ARBA" id="ARBA00022723"/>
    </source>
</evidence>
<evidence type="ECO:0000256" key="8">
    <source>
        <dbReference type="ARBA" id="ARBA00049360"/>
    </source>
</evidence>
<dbReference type="SUPFAM" id="SSF81665">
    <property type="entry name" value="Calcium ATPase, transmembrane domain M"/>
    <property type="match status" value="1"/>
</dbReference>
<dbReference type="Pfam" id="PF00702">
    <property type="entry name" value="Hydrolase"/>
    <property type="match status" value="1"/>
</dbReference>
<dbReference type="GO" id="GO:0005388">
    <property type="term" value="F:P-type calcium transporter activity"/>
    <property type="evidence" value="ECO:0007669"/>
    <property type="project" value="TreeGrafter"/>
</dbReference>